<name>A0ABP8INT9_9BACT</name>
<protein>
    <recommendedName>
        <fullName evidence="1">DUF6602 domain-containing protein</fullName>
    </recommendedName>
</protein>
<dbReference type="CDD" id="cd21173">
    <property type="entry name" value="NucC-like"/>
    <property type="match status" value="1"/>
</dbReference>
<keyword evidence="3" id="KW-1185">Reference proteome</keyword>
<dbReference type="Proteomes" id="UP001501153">
    <property type="component" value="Unassembled WGS sequence"/>
</dbReference>
<dbReference type="EMBL" id="BAABGZ010000070">
    <property type="protein sequence ID" value="GAA4364102.1"/>
    <property type="molecule type" value="Genomic_DNA"/>
</dbReference>
<evidence type="ECO:0000313" key="2">
    <source>
        <dbReference type="EMBL" id="GAA4364102.1"/>
    </source>
</evidence>
<reference evidence="3" key="1">
    <citation type="journal article" date="2019" name="Int. J. Syst. Evol. Microbiol.">
        <title>The Global Catalogue of Microorganisms (GCM) 10K type strain sequencing project: providing services to taxonomists for standard genome sequencing and annotation.</title>
        <authorList>
            <consortium name="The Broad Institute Genomics Platform"/>
            <consortium name="The Broad Institute Genome Sequencing Center for Infectious Disease"/>
            <person name="Wu L."/>
            <person name="Ma J."/>
        </authorList>
    </citation>
    <scope>NUCLEOTIDE SEQUENCE [LARGE SCALE GENOMIC DNA]</scope>
    <source>
        <strain evidence="3">JCM 17923</strain>
    </source>
</reference>
<comment type="caution">
    <text evidence="2">The sequence shown here is derived from an EMBL/GenBank/DDBJ whole genome shotgun (WGS) entry which is preliminary data.</text>
</comment>
<accession>A0ABP8INT9</accession>
<sequence length="258" mass="29108">MLSKEDLQRKVSFVEKQMLLKLEEIRASFEHKGIKGTAVENELREFLRSYLPRRMAIGTGEVIDREFRTSNQMDVVIASEDHPFTFRENDPGLFFVEGVCAVGEVKAILNTEQLLDSLAKGSNYKQLVSIPPANAMMSANESDGKRFYTTPPFFLFAFESQITLEKIAEVVQSYRPSEYKPGFTIDGIFVLSHGYLIDLGDGQGAFNILNSDRTCSTGWRGQHSDLVLFDFLGWLSTVMPRMVGGSNILTPYLLKLLR</sequence>
<dbReference type="RefSeq" id="WP_345237240.1">
    <property type="nucleotide sequence ID" value="NZ_BAABGZ010000070.1"/>
</dbReference>
<gene>
    <name evidence="2" type="ORF">GCM10023185_33320</name>
</gene>
<evidence type="ECO:0000313" key="3">
    <source>
        <dbReference type="Proteomes" id="UP001501153"/>
    </source>
</evidence>
<dbReference type="InterPro" id="IPR046537">
    <property type="entry name" value="DUF6602"/>
</dbReference>
<dbReference type="Pfam" id="PF20247">
    <property type="entry name" value="DUF6602"/>
    <property type="match status" value="1"/>
</dbReference>
<organism evidence="2 3">
    <name type="scientific">Hymenobacter saemangeumensis</name>
    <dbReference type="NCBI Taxonomy" id="1084522"/>
    <lineage>
        <taxon>Bacteria</taxon>
        <taxon>Pseudomonadati</taxon>
        <taxon>Bacteroidota</taxon>
        <taxon>Cytophagia</taxon>
        <taxon>Cytophagales</taxon>
        <taxon>Hymenobacteraceae</taxon>
        <taxon>Hymenobacter</taxon>
    </lineage>
</organism>
<evidence type="ECO:0000259" key="1">
    <source>
        <dbReference type="Pfam" id="PF20247"/>
    </source>
</evidence>
<feature type="domain" description="DUF6602" evidence="1">
    <location>
        <begin position="24"/>
        <end position="127"/>
    </location>
</feature>
<proteinExistence type="predicted"/>